<dbReference type="EMBL" id="JAHLQT010032181">
    <property type="protein sequence ID" value="KAG7159785.1"/>
    <property type="molecule type" value="Genomic_DNA"/>
</dbReference>
<dbReference type="InterPro" id="IPR008271">
    <property type="entry name" value="Ser/Thr_kinase_AS"/>
</dbReference>
<dbReference type="OrthoDB" id="6349622at2759"/>
<dbReference type="InterPro" id="IPR000719">
    <property type="entry name" value="Prot_kinase_dom"/>
</dbReference>
<dbReference type="GO" id="GO:0004674">
    <property type="term" value="F:protein serine/threonine kinase activity"/>
    <property type="evidence" value="ECO:0007669"/>
    <property type="project" value="UniProtKB-KW"/>
</dbReference>
<organism evidence="8 9">
    <name type="scientific">Homarus americanus</name>
    <name type="common">American lobster</name>
    <dbReference type="NCBI Taxonomy" id="6706"/>
    <lineage>
        <taxon>Eukaryota</taxon>
        <taxon>Metazoa</taxon>
        <taxon>Ecdysozoa</taxon>
        <taxon>Arthropoda</taxon>
        <taxon>Crustacea</taxon>
        <taxon>Multicrustacea</taxon>
        <taxon>Malacostraca</taxon>
        <taxon>Eumalacostraca</taxon>
        <taxon>Eucarida</taxon>
        <taxon>Decapoda</taxon>
        <taxon>Pleocyemata</taxon>
        <taxon>Astacidea</taxon>
        <taxon>Nephropoidea</taxon>
        <taxon>Nephropidae</taxon>
        <taxon>Homarus</taxon>
    </lineage>
</organism>
<reference evidence="8" key="1">
    <citation type="journal article" date="2021" name="Sci. Adv.">
        <title>The American lobster genome reveals insights on longevity, neural, and immune adaptations.</title>
        <authorList>
            <person name="Polinski J.M."/>
            <person name="Zimin A.V."/>
            <person name="Clark K.F."/>
            <person name="Kohn A.B."/>
            <person name="Sadowski N."/>
            <person name="Timp W."/>
            <person name="Ptitsyn A."/>
            <person name="Khanna P."/>
            <person name="Romanova D.Y."/>
            <person name="Williams P."/>
            <person name="Greenwood S.J."/>
            <person name="Moroz L.L."/>
            <person name="Walt D.R."/>
            <person name="Bodnar A.G."/>
        </authorList>
    </citation>
    <scope>NUCLEOTIDE SEQUENCE</scope>
    <source>
        <strain evidence="8">GMGI-L3</strain>
    </source>
</reference>
<feature type="domain" description="Protein kinase" evidence="7">
    <location>
        <begin position="49"/>
        <end position="225"/>
    </location>
</feature>
<evidence type="ECO:0000256" key="3">
    <source>
        <dbReference type="ARBA" id="ARBA00022777"/>
    </source>
</evidence>
<evidence type="ECO:0000256" key="4">
    <source>
        <dbReference type="ARBA" id="ARBA00022840"/>
    </source>
</evidence>
<dbReference type="Pfam" id="PF00069">
    <property type="entry name" value="Pkinase"/>
    <property type="match status" value="1"/>
</dbReference>
<sequence length="225" mass="25391">MEPLFILRESYSHIWKGVTFPPKHLMQIDNKISKKLLYKILIKNDLENLRRVRAVGQGTSGVVHLIEYKNEHVVLKTFKNDKPKTFRREANKHFILDGAGGAPVIYCICSTPPALVMSYTGIAFEKLYFTWSEKQLVCYLIKLAEALEEIHAKGVIHNDLKVNNITVLDEEVHVIDFGLSTMAGEVFPFIPAKRCNWMAPELSNGQPTSPASDVFSFSTIIGTVV</sequence>
<dbReference type="PANTHER" id="PTHR44329:SF288">
    <property type="entry name" value="MITOGEN-ACTIVATED PROTEIN KINASE KINASE KINASE 20"/>
    <property type="match status" value="1"/>
</dbReference>
<protein>
    <submittedName>
        <fullName evidence="8">Serine/threonine-protein kinase</fullName>
    </submittedName>
</protein>
<keyword evidence="6" id="KW-0723">Serine/threonine-protein kinase</keyword>
<feature type="binding site" evidence="5">
    <location>
        <position position="76"/>
    </location>
    <ligand>
        <name>ATP</name>
        <dbReference type="ChEBI" id="CHEBI:30616"/>
    </ligand>
</feature>
<accession>A0A8J5MQB5</accession>
<proteinExistence type="inferred from homology"/>
<dbReference type="InterPro" id="IPR017441">
    <property type="entry name" value="Protein_kinase_ATP_BS"/>
</dbReference>
<dbReference type="PANTHER" id="PTHR44329">
    <property type="entry name" value="SERINE/THREONINE-PROTEIN KINASE TNNI3K-RELATED"/>
    <property type="match status" value="1"/>
</dbReference>
<dbReference type="GO" id="GO:0005524">
    <property type="term" value="F:ATP binding"/>
    <property type="evidence" value="ECO:0007669"/>
    <property type="project" value="UniProtKB-UniRule"/>
</dbReference>
<dbReference type="SMART" id="SM00220">
    <property type="entry name" value="S_TKc"/>
    <property type="match status" value="1"/>
</dbReference>
<evidence type="ECO:0000259" key="7">
    <source>
        <dbReference type="PROSITE" id="PS50011"/>
    </source>
</evidence>
<dbReference type="PROSITE" id="PS50011">
    <property type="entry name" value="PROTEIN_KINASE_DOM"/>
    <property type="match status" value="1"/>
</dbReference>
<dbReference type="Proteomes" id="UP000747542">
    <property type="component" value="Unassembled WGS sequence"/>
</dbReference>
<dbReference type="PROSITE" id="PS00107">
    <property type="entry name" value="PROTEIN_KINASE_ATP"/>
    <property type="match status" value="1"/>
</dbReference>
<evidence type="ECO:0000313" key="8">
    <source>
        <dbReference type="EMBL" id="KAG7159785.1"/>
    </source>
</evidence>
<keyword evidence="9" id="KW-1185">Reference proteome</keyword>
<evidence type="ECO:0000256" key="2">
    <source>
        <dbReference type="ARBA" id="ARBA00022741"/>
    </source>
</evidence>
<name>A0A8J5MQB5_HOMAM</name>
<comment type="similarity">
    <text evidence="6">Belongs to the protein kinase superfamily.</text>
</comment>
<keyword evidence="1" id="KW-0808">Transferase</keyword>
<dbReference type="PROSITE" id="PS00108">
    <property type="entry name" value="PROTEIN_KINASE_ST"/>
    <property type="match status" value="1"/>
</dbReference>
<evidence type="ECO:0000256" key="6">
    <source>
        <dbReference type="RuleBase" id="RU000304"/>
    </source>
</evidence>
<dbReference type="AlphaFoldDB" id="A0A8J5MQB5"/>
<keyword evidence="2 5" id="KW-0547">Nucleotide-binding</keyword>
<evidence type="ECO:0000313" key="9">
    <source>
        <dbReference type="Proteomes" id="UP000747542"/>
    </source>
</evidence>
<comment type="caution">
    <text evidence="8">The sequence shown here is derived from an EMBL/GenBank/DDBJ whole genome shotgun (WGS) entry which is preliminary data.</text>
</comment>
<evidence type="ECO:0000256" key="1">
    <source>
        <dbReference type="ARBA" id="ARBA00022679"/>
    </source>
</evidence>
<keyword evidence="4 5" id="KW-0067">ATP-binding</keyword>
<evidence type="ECO:0000256" key="5">
    <source>
        <dbReference type="PROSITE-ProRule" id="PRU10141"/>
    </source>
</evidence>
<dbReference type="InterPro" id="IPR051681">
    <property type="entry name" value="Ser/Thr_Kinases-Pseudokinases"/>
</dbReference>
<gene>
    <name evidence="8" type="ORF">Hamer_G024078</name>
</gene>
<keyword evidence="3 8" id="KW-0418">Kinase</keyword>